<evidence type="ECO:0008006" key="3">
    <source>
        <dbReference type="Google" id="ProtNLM"/>
    </source>
</evidence>
<dbReference type="KEGG" id="crq:GCK72_003352"/>
<dbReference type="EMBL" id="WUAV01000001">
    <property type="protein sequence ID" value="KAF1771525.1"/>
    <property type="molecule type" value="Genomic_DNA"/>
</dbReference>
<dbReference type="RefSeq" id="XP_053592640.1">
    <property type="nucleotide sequence ID" value="XM_053723995.1"/>
</dbReference>
<organism evidence="1 2">
    <name type="scientific">Caenorhabditis remanei</name>
    <name type="common">Caenorhabditis vulgaris</name>
    <dbReference type="NCBI Taxonomy" id="31234"/>
    <lineage>
        <taxon>Eukaryota</taxon>
        <taxon>Metazoa</taxon>
        <taxon>Ecdysozoa</taxon>
        <taxon>Nematoda</taxon>
        <taxon>Chromadorea</taxon>
        <taxon>Rhabditida</taxon>
        <taxon>Rhabditina</taxon>
        <taxon>Rhabditomorpha</taxon>
        <taxon>Rhabditoidea</taxon>
        <taxon>Rhabditidae</taxon>
        <taxon>Peloderinae</taxon>
        <taxon>Caenorhabditis</taxon>
    </lineage>
</organism>
<comment type="caution">
    <text evidence="1">The sequence shown here is derived from an EMBL/GenBank/DDBJ whole genome shotgun (WGS) entry which is preliminary data.</text>
</comment>
<proteinExistence type="predicted"/>
<dbReference type="Proteomes" id="UP000483820">
    <property type="component" value="Chromosome I"/>
</dbReference>
<name>A0A6A5HV51_CAERE</name>
<accession>A0A6A5HV51</accession>
<sequence>MLSNTSFKTKCVIRPFLVKPDFRIALIDNSSGQSIALFHGFKFSVFRINVNQLDHENITVSKFALSTSRVISVPLSVTNKQAVTHWSTRYEGFIRLLQIILDTFSIKSVSWSIDNQVDESTDLLVTDWVANQGLKLSLLKVTGEKMNVGVVHSFLQLFESNPQLELLGRQDITRYFFEDYKFSRLRIQNAEWFQLSWAVHSKTVRLTVRIFDELSLNEFLILWIATESSDMLEHLDLEQTAGIFNIPSVLNGLEAVKMDKESVEDLGIPLIEIKEYYSITQTLNTNKKAILYFAEKRFIFKVVQ</sequence>
<evidence type="ECO:0000313" key="2">
    <source>
        <dbReference type="Proteomes" id="UP000483820"/>
    </source>
</evidence>
<reference evidence="1 2" key="1">
    <citation type="submission" date="2019-12" db="EMBL/GenBank/DDBJ databases">
        <title>Chromosome-level assembly of the Caenorhabditis remanei genome.</title>
        <authorList>
            <person name="Teterina A.A."/>
            <person name="Willis J.H."/>
            <person name="Phillips P.C."/>
        </authorList>
    </citation>
    <scope>NUCLEOTIDE SEQUENCE [LARGE SCALE GENOMIC DNA]</scope>
    <source>
        <strain evidence="1 2">PX506</strain>
        <tissue evidence="1">Whole organism</tissue>
    </source>
</reference>
<dbReference type="GeneID" id="9800512"/>
<dbReference type="AlphaFoldDB" id="A0A6A5HV51"/>
<gene>
    <name evidence="1" type="ORF">GCK72_003352</name>
</gene>
<protein>
    <recommendedName>
        <fullName evidence="3">F-box associated domain-containing protein</fullName>
    </recommendedName>
</protein>
<dbReference type="CTD" id="9800512"/>
<evidence type="ECO:0000313" key="1">
    <source>
        <dbReference type="EMBL" id="KAF1771525.1"/>
    </source>
</evidence>